<dbReference type="AlphaFoldDB" id="A0A919QK05"/>
<sequence>MRAIELEAWARRVADRVLEGKSVEDSRVELKADWPEPDKAARRIAGHCNSRAGETVLWIIGVDEKTGVQGVTAQDMTSWWPKVKTLFDGQAPAVHDLAIDINGSEVVALAFDANLAPFVVRNPMYGKPGAGSIEREVPWRDGTSVRSATRADLVKLLLPSELLPTLELISGSGELKASRDGQASILEIKLNVYAVLPVGHTVVLPEHQCYGTAKIREDAEAINLTTAFLTRHQFGRSFNAKKITLSMVHAGDKQVILEGPDFFSIIGRSPLIDSTIYSEELAVDVVMRPTGSDRSVAVGSIMTLANTAGSDAQTLAKWSTAAALPLGAENQSD</sequence>
<dbReference type="EMBL" id="BOOA01000059">
    <property type="protein sequence ID" value="GIH27597.1"/>
    <property type="molecule type" value="Genomic_DNA"/>
</dbReference>
<name>A0A919QK05_9ACTN</name>
<accession>A0A919QK05</accession>
<comment type="caution">
    <text evidence="1">The sequence shown here is derived from an EMBL/GenBank/DDBJ whole genome shotgun (WGS) entry which is preliminary data.</text>
</comment>
<protein>
    <submittedName>
        <fullName evidence="1">Uncharacterized protein</fullName>
    </submittedName>
</protein>
<reference evidence="1" key="1">
    <citation type="submission" date="2021-01" db="EMBL/GenBank/DDBJ databases">
        <title>Whole genome shotgun sequence of Acrocarpospora phusangensis NBRC 108782.</title>
        <authorList>
            <person name="Komaki H."/>
            <person name="Tamura T."/>
        </authorList>
    </citation>
    <scope>NUCLEOTIDE SEQUENCE</scope>
    <source>
        <strain evidence="1">NBRC 108782</strain>
    </source>
</reference>
<evidence type="ECO:0000313" key="2">
    <source>
        <dbReference type="Proteomes" id="UP000640052"/>
    </source>
</evidence>
<gene>
    <name evidence="1" type="ORF">Aph01nite_59070</name>
</gene>
<organism evidence="1 2">
    <name type="scientific">Acrocarpospora phusangensis</name>
    <dbReference type="NCBI Taxonomy" id="1070424"/>
    <lineage>
        <taxon>Bacteria</taxon>
        <taxon>Bacillati</taxon>
        <taxon>Actinomycetota</taxon>
        <taxon>Actinomycetes</taxon>
        <taxon>Streptosporangiales</taxon>
        <taxon>Streptosporangiaceae</taxon>
        <taxon>Acrocarpospora</taxon>
    </lineage>
</organism>
<evidence type="ECO:0000313" key="1">
    <source>
        <dbReference type="EMBL" id="GIH27597.1"/>
    </source>
</evidence>
<proteinExistence type="predicted"/>
<keyword evidence="2" id="KW-1185">Reference proteome</keyword>
<dbReference type="RefSeq" id="WP_204044246.1">
    <property type="nucleotide sequence ID" value="NZ_BOOA01000059.1"/>
</dbReference>
<dbReference type="Proteomes" id="UP000640052">
    <property type="component" value="Unassembled WGS sequence"/>
</dbReference>